<keyword evidence="2" id="KW-0560">Oxidoreductase</keyword>
<dbReference type="InterPro" id="IPR036188">
    <property type="entry name" value="FAD/NAD-bd_sf"/>
</dbReference>
<name>A0A5Q5CPK4_MYCSJ</name>
<evidence type="ECO:0000256" key="3">
    <source>
        <dbReference type="ARBA" id="ARBA00048132"/>
    </source>
</evidence>
<dbReference type="EMBL" id="CP000580">
    <property type="protein sequence ID" value="ABO01338.1"/>
    <property type="molecule type" value="Genomic_DNA"/>
</dbReference>
<dbReference type="GO" id="GO:0004791">
    <property type="term" value="F:thioredoxin-disulfide reductase (NADPH) activity"/>
    <property type="evidence" value="ECO:0007669"/>
    <property type="project" value="UniProtKB-EC"/>
</dbReference>
<dbReference type="InterPro" id="IPR050097">
    <property type="entry name" value="Ferredoxin-NADP_redctase_2"/>
</dbReference>
<evidence type="ECO:0000313" key="5">
    <source>
        <dbReference type="EMBL" id="ABO01338.1"/>
    </source>
</evidence>
<dbReference type="Pfam" id="PF07992">
    <property type="entry name" value="Pyr_redox_2"/>
    <property type="match status" value="1"/>
</dbReference>
<comment type="catalytic activity">
    <reaction evidence="3">
        <text>[thioredoxin]-dithiol + NADP(+) = [thioredoxin]-disulfide + NADPH + H(+)</text>
        <dbReference type="Rhea" id="RHEA:20345"/>
        <dbReference type="Rhea" id="RHEA-COMP:10698"/>
        <dbReference type="Rhea" id="RHEA-COMP:10700"/>
        <dbReference type="ChEBI" id="CHEBI:15378"/>
        <dbReference type="ChEBI" id="CHEBI:29950"/>
        <dbReference type="ChEBI" id="CHEBI:50058"/>
        <dbReference type="ChEBI" id="CHEBI:57783"/>
        <dbReference type="ChEBI" id="CHEBI:58349"/>
        <dbReference type="EC" id="1.8.1.9"/>
    </reaction>
</comment>
<sequence>MLCSFSTPRSWFRWPDSPSTTLVSNLRTRRRLFDHPASRESVGAMTHEWECVVVGGGAAGLSATLVLGRARRRTLLVDAGEQSNRVSTGIGGLLGYDQRPPAELYETGRRELEAYPTVEYRVGTVVHGAAQDDGFVLSLDDGDRVTTRRVLLATGMEYCPPELPGLEPLWGKSVFQCPFCHGWEMRDKRIASLAAGEEAVHSALMLRGWSDDVVLLTDGHPQLDGRDIDQLKAADIIVDDRRIAELIGTDGQLTAIAFNDGSRLERDGLLVEAPLRQRSKLAEQLGATCTPGPLAQDTIGIDALHRTSAHTVFAAGDVCTEHPYVAGSIAGGAQAAMIVAQSLLAEQFGMPYPPE</sequence>
<evidence type="ECO:0000259" key="4">
    <source>
        <dbReference type="Pfam" id="PF07992"/>
    </source>
</evidence>
<dbReference type="KEGG" id="mjl:Mjls_5574"/>
<evidence type="ECO:0000256" key="2">
    <source>
        <dbReference type="ARBA" id="ARBA00023002"/>
    </source>
</evidence>
<dbReference type="PRINTS" id="PR00368">
    <property type="entry name" value="FADPNR"/>
</dbReference>
<accession>A0A5Q5CPK4</accession>
<dbReference type="PRINTS" id="PR00469">
    <property type="entry name" value="PNDRDTASEII"/>
</dbReference>
<dbReference type="Gene3D" id="3.50.50.60">
    <property type="entry name" value="FAD/NAD(P)-binding domain"/>
    <property type="match status" value="2"/>
</dbReference>
<dbReference type="PANTHER" id="PTHR48105">
    <property type="entry name" value="THIOREDOXIN REDUCTASE 1-RELATED-RELATED"/>
    <property type="match status" value="1"/>
</dbReference>
<reference evidence="5" key="1">
    <citation type="submission" date="2007-02" db="EMBL/GenBank/DDBJ databases">
        <title>Complete sequence of Mycobacterium sp. JLS.</title>
        <authorList>
            <consortium name="US DOE Joint Genome Institute"/>
            <person name="Copeland A."/>
            <person name="Lucas S."/>
            <person name="Lapidus A."/>
            <person name="Barry K."/>
            <person name="Detter J.C."/>
            <person name="Glavina del Rio T."/>
            <person name="Hammon N."/>
            <person name="Israni S."/>
            <person name="Dalin E."/>
            <person name="Tice H."/>
            <person name="Pitluck S."/>
            <person name="Chain P."/>
            <person name="Malfatti S."/>
            <person name="Shin M."/>
            <person name="Vergez L."/>
            <person name="Schmutz J."/>
            <person name="Larimer F."/>
            <person name="Land M."/>
            <person name="Hauser L."/>
            <person name="Kyrpides N."/>
            <person name="Mikhailova N."/>
            <person name="Miller C.D."/>
            <person name="Anderson A.J."/>
            <person name="Sims R.C."/>
            <person name="Richardson P."/>
        </authorList>
    </citation>
    <scope>NUCLEOTIDE SEQUENCE [LARGE SCALE GENOMIC DNA]</scope>
    <source>
        <strain evidence="5">JLS</strain>
    </source>
</reference>
<evidence type="ECO:0000256" key="1">
    <source>
        <dbReference type="ARBA" id="ARBA00022630"/>
    </source>
</evidence>
<organism evidence="5">
    <name type="scientific">Mycobacterium sp. (strain JLS)</name>
    <dbReference type="NCBI Taxonomy" id="164757"/>
    <lineage>
        <taxon>Bacteria</taxon>
        <taxon>Bacillati</taxon>
        <taxon>Actinomycetota</taxon>
        <taxon>Actinomycetes</taxon>
        <taxon>Mycobacteriales</taxon>
        <taxon>Mycobacteriaceae</taxon>
        <taxon>Mycobacterium</taxon>
    </lineage>
</organism>
<dbReference type="InterPro" id="IPR023753">
    <property type="entry name" value="FAD/NAD-binding_dom"/>
</dbReference>
<dbReference type="AlphaFoldDB" id="A0A5Q5CPK4"/>
<feature type="domain" description="FAD/NAD(P)-binding" evidence="4">
    <location>
        <begin position="50"/>
        <end position="322"/>
    </location>
</feature>
<protein>
    <submittedName>
        <fullName evidence="5">FAD-dependent pyridine nucleotide-disulfide oxidoreductase</fullName>
    </submittedName>
</protein>
<gene>
    <name evidence="5" type="ordered locus">Mjls_5574</name>
</gene>
<proteinExistence type="predicted"/>
<keyword evidence="1" id="KW-0285">Flavoprotein</keyword>
<dbReference type="SUPFAM" id="SSF51905">
    <property type="entry name" value="FAD/NAD(P)-binding domain"/>
    <property type="match status" value="1"/>
</dbReference>